<dbReference type="PROSITE" id="PS50893">
    <property type="entry name" value="ABC_TRANSPORTER_2"/>
    <property type="match status" value="1"/>
</dbReference>
<feature type="domain" description="ABC transporter" evidence="5">
    <location>
        <begin position="4"/>
        <end position="248"/>
    </location>
</feature>
<dbReference type="GO" id="GO:0005524">
    <property type="term" value="F:ATP binding"/>
    <property type="evidence" value="ECO:0007669"/>
    <property type="project" value="UniProtKB-KW"/>
</dbReference>
<dbReference type="GeneID" id="301710971"/>
<evidence type="ECO:0000313" key="7">
    <source>
        <dbReference type="Proteomes" id="UP000075653"/>
    </source>
</evidence>
<dbReference type="PANTHER" id="PTHR43204:SF1">
    <property type="entry name" value="ABC TRANSPORTER I FAMILY MEMBER 6, CHLOROPLASTIC"/>
    <property type="match status" value="1"/>
</dbReference>
<dbReference type="PATRIC" id="fig|1789004.3.peg.1738"/>
<dbReference type="AlphaFoldDB" id="A0A149VX35"/>
<evidence type="ECO:0000256" key="1">
    <source>
        <dbReference type="ARBA" id="ARBA00006216"/>
    </source>
</evidence>
<evidence type="ECO:0000256" key="2">
    <source>
        <dbReference type="ARBA" id="ARBA00022475"/>
    </source>
</evidence>
<evidence type="ECO:0000313" key="6">
    <source>
        <dbReference type="EMBL" id="KXW57769.1"/>
    </source>
</evidence>
<dbReference type="Proteomes" id="UP000075653">
    <property type="component" value="Unassembled WGS sequence"/>
</dbReference>
<gene>
    <name evidence="6" type="primary">sufC_2</name>
    <name evidence="6" type="ORF">FEMY_17030</name>
</gene>
<name>A0A149VX35_9PROT</name>
<evidence type="ECO:0000259" key="5">
    <source>
        <dbReference type="PROSITE" id="PS50893"/>
    </source>
</evidence>
<keyword evidence="7" id="KW-1185">Reference proteome</keyword>
<proteinExistence type="inferred from homology"/>
<keyword evidence="4" id="KW-0067">ATP-binding</keyword>
<comment type="similarity">
    <text evidence="1">Belongs to the ABC transporter superfamily. Ycf16 family.</text>
</comment>
<dbReference type="InterPro" id="IPR003439">
    <property type="entry name" value="ABC_transporter-like_ATP-bd"/>
</dbReference>
<evidence type="ECO:0000256" key="3">
    <source>
        <dbReference type="ARBA" id="ARBA00022741"/>
    </source>
</evidence>
<dbReference type="RefSeq" id="WP_062188236.1">
    <property type="nucleotide sequence ID" value="NZ_CP053676.1"/>
</dbReference>
<accession>A0A149VX35</accession>
<evidence type="ECO:0000256" key="4">
    <source>
        <dbReference type="ARBA" id="ARBA00022840"/>
    </source>
</evidence>
<sequence length="250" mass="27474">MKLLEVKGLKASVEGIPILKGVDLEIDAGEVHAIMGLNGSGKSTLSKVLAGHPSYQVTGGEVLFNGQDLFQLAPEERARAGLFLAFQYPVEVPGVSNSAFLRLAYNTIQTSRGKDELDPLEFDDLVQERIKVVEMDPAFLDRSVNEGFSGGEKKRNEILQMALLDPKLAILDETDSGLDIDALRIVANGVNSLRSEHNAIVMVTHYQRLLNYIVPDFVHVMDAGRIVKTGDKTLALELEERGYDWLRAVA</sequence>
<keyword evidence="3" id="KW-0547">Nucleotide-binding</keyword>
<organism evidence="6 7">
    <name type="scientific">Ferrovum myxofaciens</name>
    <dbReference type="NCBI Taxonomy" id="416213"/>
    <lineage>
        <taxon>Bacteria</taxon>
        <taxon>Pseudomonadati</taxon>
        <taxon>Pseudomonadota</taxon>
        <taxon>Betaproteobacteria</taxon>
        <taxon>Ferrovales</taxon>
        <taxon>Ferrovaceae</taxon>
        <taxon>Ferrovum</taxon>
    </lineage>
</organism>
<comment type="caution">
    <text evidence="6">The sequence shown here is derived from an EMBL/GenBank/DDBJ whole genome shotgun (WGS) entry which is preliminary data.</text>
</comment>
<dbReference type="PROSITE" id="PS00211">
    <property type="entry name" value="ABC_TRANSPORTER_1"/>
    <property type="match status" value="1"/>
</dbReference>
<dbReference type="NCBIfam" id="TIGR01978">
    <property type="entry name" value="sufC"/>
    <property type="match status" value="1"/>
</dbReference>
<dbReference type="SMART" id="SM00382">
    <property type="entry name" value="AAA"/>
    <property type="match status" value="1"/>
</dbReference>
<protein>
    <submittedName>
        <fullName evidence="6">Putative ATP-dependent transporter SufC</fullName>
    </submittedName>
</protein>
<dbReference type="Pfam" id="PF00005">
    <property type="entry name" value="ABC_tran"/>
    <property type="match status" value="1"/>
</dbReference>
<reference evidence="6 7" key="1">
    <citation type="submission" date="2016-01" db="EMBL/GenBank/DDBJ databases">
        <title>Genome sequence of the acidophilic iron oxidising Ferrovum strain Z-31.</title>
        <authorList>
            <person name="Poehlein A."/>
            <person name="Ullrich S.R."/>
            <person name="Schloemann M."/>
            <person name="Muehling M."/>
            <person name="Daniel R."/>
        </authorList>
    </citation>
    <scope>NUCLEOTIDE SEQUENCE [LARGE SCALE GENOMIC DNA]</scope>
    <source>
        <strain evidence="6 7">Z-31</strain>
    </source>
</reference>
<dbReference type="InterPro" id="IPR003593">
    <property type="entry name" value="AAA+_ATPase"/>
</dbReference>
<dbReference type="InterPro" id="IPR017871">
    <property type="entry name" value="ABC_transporter-like_CS"/>
</dbReference>
<keyword evidence="2" id="KW-1003">Cell membrane</keyword>
<dbReference type="STRING" id="1789004.FEMY_17030"/>
<dbReference type="EMBL" id="LRRD01000038">
    <property type="protein sequence ID" value="KXW57769.1"/>
    <property type="molecule type" value="Genomic_DNA"/>
</dbReference>
<dbReference type="Gene3D" id="3.40.50.300">
    <property type="entry name" value="P-loop containing nucleotide triphosphate hydrolases"/>
    <property type="match status" value="1"/>
</dbReference>
<keyword evidence="2" id="KW-0472">Membrane</keyword>
<dbReference type="CDD" id="cd03217">
    <property type="entry name" value="ABC_FeS_Assembly"/>
    <property type="match status" value="1"/>
</dbReference>
<dbReference type="InterPro" id="IPR010230">
    <property type="entry name" value="FeS-cluster_ATPase_SufC"/>
</dbReference>
<dbReference type="SUPFAM" id="SSF52540">
    <property type="entry name" value="P-loop containing nucleoside triphosphate hydrolases"/>
    <property type="match status" value="1"/>
</dbReference>
<dbReference type="GO" id="GO:0016887">
    <property type="term" value="F:ATP hydrolysis activity"/>
    <property type="evidence" value="ECO:0007669"/>
    <property type="project" value="InterPro"/>
</dbReference>
<dbReference type="InterPro" id="IPR027417">
    <property type="entry name" value="P-loop_NTPase"/>
</dbReference>
<dbReference type="PANTHER" id="PTHR43204">
    <property type="entry name" value="ABC TRANSPORTER I FAMILY MEMBER 6, CHLOROPLASTIC"/>
    <property type="match status" value="1"/>
</dbReference>